<dbReference type="InterPro" id="IPR036390">
    <property type="entry name" value="WH_DNA-bd_sf"/>
</dbReference>
<feature type="binding site" evidence="2">
    <location>
        <begin position="280"/>
        <end position="287"/>
    </location>
    <ligand>
        <name>ATP</name>
        <dbReference type="ChEBI" id="CHEBI:30616"/>
    </ligand>
</feature>
<dbReference type="InterPro" id="IPR036388">
    <property type="entry name" value="WH-like_DNA-bd_sf"/>
</dbReference>
<dbReference type="PANTHER" id="PTHR13504">
    <property type="entry name" value="FIDO DOMAIN-CONTAINING PROTEIN DDB_G0283145"/>
    <property type="match status" value="1"/>
</dbReference>
<dbReference type="GO" id="GO:0005524">
    <property type="term" value="F:ATP binding"/>
    <property type="evidence" value="ECO:0007669"/>
    <property type="project" value="UniProtKB-KW"/>
</dbReference>
<dbReference type="Gene3D" id="1.10.10.10">
    <property type="entry name" value="Winged helix-like DNA-binding domain superfamily/Winged helix DNA-binding domain"/>
    <property type="match status" value="1"/>
</dbReference>
<protein>
    <recommendedName>
        <fullName evidence="3">Fido domain-containing protein</fullName>
    </recommendedName>
</protein>
<dbReference type="PROSITE" id="PS51459">
    <property type="entry name" value="FIDO"/>
    <property type="match status" value="1"/>
</dbReference>
<dbReference type="InterPro" id="IPR036597">
    <property type="entry name" value="Fido-like_dom_sf"/>
</dbReference>
<dbReference type="Pfam" id="PF02661">
    <property type="entry name" value="Fic"/>
    <property type="match status" value="1"/>
</dbReference>
<dbReference type="SUPFAM" id="SSF46785">
    <property type="entry name" value="Winged helix' DNA-binding domain"/>
    <property type="match status" value="1"/>
</dbReference>
<accession>A0A6S6SQP0</accession>
<evidence type="ECO:0000313" key="4">
    <source>
        <dbReference type="EMBL" id="CAA6807290.1"/>
    </source>
</evidence>
<dbReference type="EMBL" id="CACVAP010000052">
    <property type="protein sequence ID" value="CAA6807290.1"/>
    <property type="molecule type" value="Genomic_DNA"/>
</dbReference>
<feature type="domain" description="Fido" evidence="3">
    <location>
        <begin position="183"/>
        <end position="338"/>
    </location>
</feature>
<evidence type="ECO:0000256" key="2">
    <source>
        <dbReference type="PIRSR" id="PIRSR640198-2"/>
    </source>
</evidence>
<organism evidence="4">
    <name type="scientific">uncultured Sulfurovum sp</name>
    <dbReference type="NCBI Taxonomy" id="269237"/>
    <lineage>
        <taxon>Bacteria</taxon>
        <taxon>Pseudomonadati</taxon>
        <taxon>Campylobacterota</taxon>
        <taxon>Epsilonproteobacteria</taxon>
        <taxon>Campylobacterales</taxon>
        <taxon>Sulfurovaceae</taxon>
        <taxon>Sulfurovum</taxon>
        <taxon>environmental samples</taxon>
    </lineage>
</organism>
<evidence type="ECO:0000259" key="3">
    <source>
        <dbReference type="PROSITE" id="PS51459"/>
    </source>
</evidence>
<proteinExistence type="predicted"/>
<dbReference type="InterPro" id="IPR040198">
    <property type="entry name" value="Fido_containing"/>
</dbReference>
<dbReference type="SUPFAM" id="SSF140931">
    <property type="entry name" value="Fic-like"/>
    <property type="match status" value="1"/>
</dbReference>
<name>A0A6S6SQP0_9BACT</name>
<reference evidence="4" key="1">
    <citation type="submission" date="2020-01" db="EMBL/GenBank/DDBJ databases">
        <authorList>
            <person name="Meier V. D."/>
            <person name="Meier V D."/>
        </authorList>
    </citation>
    <scope>NUCLEOTIDE SEQUENCE</scope>
    <source>
        <strain evidence="4">HLG_WM_MAG_06</strain>
    </source>
</reference>
<dbReference type="AlphaFoldDB" id="A0A6S6SQP0"/>
<keyword evidence="2" id="KW-0547">Nucleotide-binding</keyword>
<dbReference type="Gene3D" id="1.10.3290.10">
    <property type="entry name" value="Fido-like domain"/>
    <property type="match status" value="1"/>
</dbReference>
<dbReference type="InterPro" id="IPR003812">
    <property type="entry name" value="Fido"/>
</dbReference>
<dbReference type="PANTHER" id="PTHR13504:SF38">
    <property type="entry name" value="FIDO DOMAIN-CONTAINING PROTEIN"/>
    <property type="match status" value="1"/>
</dbReference>
<feature type="active site" evidence="1">
    <location>
        <position position="276"/>
    </location>
</feature>
<evidence type="ECO:0000256" key="1">
    <source>
        <dbReference type="PIRSR" id="PIRSR640198-1"/>
    </source>
</evidence>
<gene>
    <name evidence="4" type="ORF">HELGO_WM15911</name>
</gene>
<sequence>MAKSRIEKSPITFTPDNLAVVLTMMNEEPDLMKYFRETDDKGNYLYWDKFKWHVSKEHDVEKAWLVTKWCRFTKRKSIELLDKEGNDFHYCKPDSLQAKFFKIAKLSGEGMTSNSSMKQKFLMASLVIEEAISSAQLEGASTTRRVAKKMLVEERKPRSEDEQMILNNYLLMNEVKTLTDAPLSIEMILHFHKIATHNTSENSVIPGSFRADNEIVIADGSDGEILHQPPHFEEIEVRLQKLCDFANTVHSGEDGDAFIDPIAKAIILHFMIGYEHPFADGNGRTARAIFYWFMLNNGFEFFEYLSISKLLKVAPVKYGMSYLYTEIDESDLTYFLYYQADIILRAMDELFEYLEERSLEFEEVVGLLDNSKMADILNFIQKNIVKKAMNNPGRLFTVKEISNHYDISENTARKYLKELVKHKILGALKEGRTVNYIAKANIKDVL</sequence>
<keyword evidence="2" id="KW-0067">ATP-binding</keyword>